<protein>
    <submittedName>
        <fullName evidence="3">PASTA domain-containing protein</fullName>
    </submittedName>
</protein>
<organism evidence="3 4">
    <name type="scientific">Nannocystis punicea</name>
    <dbReference type="NCBI Taxonomy" id="2995304"/>
    <lineage>
        <taxon>Bacteria</taxon>
        <taxon>Pseudomonadati</taxon>
        <taxon>Myxococcota</taxon>
        <taxon>Polyangia</taxon>
        <taxon>Nannocystales</taxon>
        <taxon>Nannocystaceae</taxon>
        <taxon>Nannocystis</taxon>
    </lineage>
</organism>
<dbReference type="SMART" id="SM00740">
    <property type="entry name" value="PASTA"/>
    <property type="match status" value="3"/>
</dbReference>
<dbReference type="InterPro" id="IPR005543">
    <property type="entry name" value="PASTA_dom"/>
</dbReference>
<dbReference type="PROSITE" id="PS51178">
    <property type="entry name" value="PASTA"/>
    <property type="match status" value="3"/>
</dbReference>
<dbReference type="Gene3D" id="3.30.10.20">
    <property type="match status" value="3"/>
</dbReference>
<accession>A0ABY7GYE3</accession>
<reference evidence="3" key="1">
    <citation type="submission" date="2022-11" db="EMBL/GenBank/DDBJ databases">
        <title>Minimal conservation of predation-associated metabolite biosynthetic gene clusters underscores biosynthetic potential of Myxococcota including descriptions for ten novel species: Archangium lansinium sp. nov., Myxococcus landrumus sp. nov., Nannocystis bai.</title>
        <authorList>
            <person name="Ahearne A."/>
            <person name="Stevens C."/>
            <person name="Dowd S."/>
        </authorList>
    </citation>
    <scope>NUCLEOTIDE SEQUENCE</scope>
    <source>
        <strain evidence="3">Fl3</strain>
    </source>
</reference>
<gene>
    <name evidence="3" type="ORF">O0S08_37990</name>
</gene>
<evidence type="ECO:0000256" key="1">
    <source>
        <dbReference type="SAM" id="MobiDB-lite"/>
    </source>
</evidence>
<dbReference type="SUPFAM" id="SSF54184">
    <property type="entry name" value="Penicillin-binding protein 2x (pbp-2x), c-terminal domain"/>
    <property type="match status" value="1"/>
</dbReference>
<feature type="domain" description="PASTA" evidence="2">
    <location>
        <begin position="90"/>
        <end position="156"/>
    </location>
</feature>
<evidence type="ECO:0000259" key="2">
    <source>
        <dbReference type="PROSITE" id="PS51178"/>
    </source>
</evidence>
<feature type="region of interest" description="Disordered" evidence="1">
    <location>
        <begin position="1"/>
        <end position="87"/>
    </location>
</feature>
<feature type="domain" description="PASTA" evidence="2">
    <location>
        <begin position="223"/>
        <end position="289"/>
    </location>
</feature>
<dbReference type="EMBL" id="CP114040">
    <property type="protein sequence ID" value="WAS92009.1"/>
    <property type="molecule type" value="Genomic_DNA"/>
</dbReference>
<dbReference type="Pfam" id="PF03793">
    <property type="entry name" value="PASTA"/>
    <property type="match status" value="3"/>
</dbReference>
<feature type="compositionally biased region" description="Low complexity" evidence="1">
    <location>
        <begin position="45"/>
        <end position="60"/>
    </location>
</feature>
<feature type="compositionally biased region" description="Basic and acidic residues" evidence="1">
    <location>
        <begin position="15"/>
        <end position="31"/>
    </location>
</feature>
<feature type="domain" description="PASTA" evidence="2">
    <location>
        <begin position="157"/>
        <end position="222"/>
    </location>
</feature>
<dbReference type="RefSeq" id="WP_269034361.1">
    <property type="nucleotide sequence ID" value="NZ_CP114040.1"/>
</dbReference>
<feature type="compositionally biased region" description="Low complexity" evidence="1">
    <location>
        <begin position="68"/>
        <end position="87"/>
    </location>
</feature>
<evidence type="ECO:0000313" key="3">
    <source>
        <dbReference type="EMBL" id="WAS92009.1"/>
    </source>
</evidence>
<sequence length="291" mass="29755">MKSLRPGRRPGYASHEPHARADAHERHRQDVFDLADYGRPGPGAAGAADPADAAATAPGRRAGGRGAAAGAAGAAADPAGPGAAGSAAPAEAAIPAPEFVGTTIKDARKIAVSQSIIIIQDGDREAPDKTPGEILEQNPPAGTMLTSTREIRVIVARAREAKVPNLVGKPIVEAKSTLEGLGVEFTEVQKDSSKTPGTVLGQKPAAGVKVQPGTSVELTIAALPLIEVPAVTGKYLNKAKTVLKDSGLDVGDVKRVEHEEHGENYVLKQDPAAGAKVPFGTTITLTVVAPN</sequence>
<keyword evidence="4" id="KW-1185">Reference proteome</keyword>
<name>A0ABY7GYE3_9BACT</name>
<dbReference type="CDD" id="cd06577">
    <property type="entry name" value="PASTA_pknB"/>
    <property type="match status" value="3"/>
</dbReference>
<evidence type="ECO:0000313" key="4">
    <source>
        <dbReference type="Proteomes" id="UP001164459"/>
    </source>
</evidence>
<proteinExistence type="predicted"/>
<dbReference type="Proteomes" id="UP001164459">
    <property type="component" value="Chromosome"/>
</dbReference>